<evidence type="ECO:0000256" key="18">
    <source>
        <dbReference type="PROSITE-ProRule" id="PRU00339"/>
    </source>
</evidence>
<feature type="region of interest" description="Disordered" evidence="19">
    <location>
        <begin position="584"/>
        <end position="611"/>
    </location>
</feature>
<evidence type="ECO:0000256" key="7">
    <source>
        <dbReference type="ARBA" id="ARBA00038275"/>
    </source>
</evidence>
<feature type="repeat" description="TPR" evidence="18">
    <location>
        <begin position="343"/>
        <end position="376"/>
    </location>
</feature>
<protein>
    <recommendedName>
        <fullName evidence="9">RNA polymerase II-associated protein 3</fullName>
        <ecNumber evidence="8">2.3.1.87</ecNumber>
    </recommendedName>
</protein>
<comment type="catalytic activity">
    <reaction evidence="13">
        <text>dopamine + acetyl-CoA = N-acetyldopamine + CoA + H(+)</text>
        <dbReference type="Rhea" id="RHEA:51388"/>
        <dbReference type="ChEBI" id="CHEBI:15378"/>
        <dbReference type="ChEBI" id="CHEBI:57287"/>
        <dbReference type="ChEBI" id="CHEBI:57288"/>
        <dbReference type="ChEBI" id="CHEBI:59905"/>
        <dbReference type="ChEBI" id="CHEBI:125678"/>
    </reaction>
    <physiologicalReaction direction="left-to-right" evidence="13">
        <dbReference type="Rhea" id="RHEA:51389"/>
    </physiologicalReaction>
</comment>
<keyword evidence="4" id="KW-0012">Acyltransferase</keyword>
<dbReference type="EMBL" id="JAMKOV010000005">
    <property type="protein sequence ID" value="KAI8039627.1"/>
    <property type="molecule type" value="Genomic_DNA"/>
</dbReference>
<keyword evidence="3 18" id="KW-0802">TPR repeat</keyword>
<dbReference type="SMART" id="SM00028">
    <property type="entry name" value="TPR"/>
    <property type="match status" value="2"/>
</dbReference>
<dbReference type="InterPro" id="IPR051966">
    <property type="entry name" value="RPAP3"/>
</dbReference>
<feature type="compositionally biased region" description="Low complexity" evidence="19">
    <location>
        <begin position="317"/>
        <end position="326"/>
    </location>
</feature>
<dbReference type="PROSITE" id="PS50005">
    <property type="entry name" value="TPR"/>
    <property type="match status" value="1"/>
</dbReference>
<comment type="catalytic activity">
    <reaction evidence="14">
        <text>serotonin + (9Z)-octadecenoyl-CoA = N-(9Z-octadecenoyl)-serotonin + CoA + H(+)</text>
        <dbReference type="Rhea" id="RHEA:51392"/>
        <dbReference type="ChEBI" id="CHEBI:15378"/>
        <dbReference type="ChEBI" id="CHEBI:57287"/>
        <dbReference type="ChEBI" id="CHEBI:57387"/>
        <dbReference type="ChEBI" id="CHEBI:134064"/>
        <dbReference type="ChEBI" id="CHEBI:350546"/>
    </reaction>
    <physiologicalReaction direction="left-to-right" evidence="14">
        <dbReference type="Rhea" id="RHEA:51393"/>
    </physiologicalReaction>
</comment>
<name>A0A9P9YMI0_9MUSC</name>
<dbReference type="PANTHER" id="PTHR46423:SF1">
    <property type="entry name" value="RNA POLYMERASE II-ASSOCIATED PROTEIN 3"/>
    <property type="match status" value="1"/>
</dbReference>
<feature type="region of interest" description="Disordered" evidence="19">
    <location>
        <begin position="290"/>
        <end position="349"/>
    </location>
</feature>
<evidence type="ECO:0000256" key="8">
    <source>
        <dbReference type="ARBA" id="ARBA00039114"/>
    </source>
</evidence>
<dbReference type="FunFam" id="3.40.630.30:FF:000046">
    <property type="entry name" value="Dopamine N-acetyltransferase"/>
    <property type="match status" value="1"/>
</dbReference>
<comment type="catalytic activity">
    <reaction evidence="12">
        <text>serotonin + (5Z,8Z,11Z,14Z)-eicosatetraenoyl-CoA = N-[(5Z,8Z,11Z,14Z)-eicosatetraenoyl]-serotonin + CoA + H(+)</text>
        <dbReference type="Rhea" id="RHEA:51396"/>
        <dbReference type="ChEBI" id="CHEBI:15378"/>
        <dbReference type="ChEBI" id="CHEBI:57287"/>
        <dbReference type="ChEBI" id="CHEBI:57368"/>
        <dbReference type="ChEBI" id="CHEBI:132255"/>
        <dbReference type="ChEBI" id="CHEBI:350546"/>
    </reaction>
    <physiologicalReaction direction="left-to-right" evidence="12">
        <dbReference type="Rhea" id="RHEA:51397"/>
    </physiologicalReaction>
</comment>
<evidence type="ECO:0000256" key="13">
    <source>
        <dbReference type="ARBA" id="ARBA00051711"/>
    </source>
</evidence>
<keyword evidence="22" id="KW-1185">Reference proteome</keyword>
<sequence>MEVQKLPDQSLISSIMLDSRCGLNDLYPIARLTQKMEDALSVSGKASTQPIDKDCPYTIELITPEDGEAVIAMLKTFFFKDEPLNTFLDLGECKELEKYSLKPLTDNCSYKASPDDVPEKAADSCDHPKFKKILSLMDHVEEKFNIFDIYPDEELILDGKILSVDTNYRGLGIAGRLTERAYEYMRENGINVHYSARVMEKLGFHEVFSLQFADYKPQGEVIFKPAAPHVGIQVMAKEVSTAKAAQTKLNMSGAEKAFELQRQVRQNAKDYENSVKDLYSWERDIKSKEKELQKAPASAANKNLPVRSHGKSEKESPSSSAASTPTEKQDLPLDPVARQHKKANDIKDRGNTYVKQAEYDKAIVAYSAAIGAYPHDPIYYINRALFEMCVEDCEAAIALDKLCVKAYYRRMQANESLGNNMEALKDCTTVLAIEPKNIEAKTSLARINECLRKHATKSGPNFNPDRPGLIDILPFEKPVYKRSKKAMRRVPIVDVVSPRGNSVDTNKLRISDEDIDKIFNSSCGAFEEVKKADTEVEKETKQSSPKEDPVEAVSKETKKDAKNKAEVEKETVTSVPIKVAVEVPKVQGPVSPPKKSEKSSTEDKAATVNSIQTEKELSAPQKYQYLKSINVSNLCKILGAGFDSDTFAGLLRTVQEYYVPNKEPTTAAVLQEVSKNDQFTILAMFMSAEEKKVVKSIFNAIKNWPNKNPAVLDKLSKDYEVA</sequence>
<evidence type="ECO:0000256" key="10">
    <source>
        <dbReference type="ARBA" id="ARBA00050189"/>
    </source>
</evidence>
<feature type="domain" description="RNA-polymerase II-associated protein 3-like C-terminal" evidence="20">
    <location>
        <begin position="618"/>
        <end position="691"/>
    </location>
</feature>
<evidence type="ECO:0000256" key="12">
    <source>
        <dbReference type="ARBA" id="ARBA00051284"/>
    </source>
</evidence>
<organism evidence="21 22">
    <name type="scientific">Drosophila gunungcola</name>
    <name type="common">fruit fly</name>
    <dbReference type="NCBI Taxonomy" id="103775"/>
    <lineage>
        <taxon>Eukaryota</taxon>
        <taxon>Metazoa</taxon>
        <taxon>Ecdysozoa</taxon>
        <taxon>Arthropoda</taxon>
        <taxon>Hexapoda</taxon>
        <taxon>Insecta</taxon>
        <taxon>Pterygota</taxon>
        <taxon>Neoptera</taxon>
        <taxon>Endopterygota</taxon>
        <taxon>Diptera</taxon>
        <taxon>Brachycera</taxon>
        <taxon>Muscomorpha</taxon>
        <taxon>Ephydroidea</taxon>
        <taxon>Drosophilidae</taxon>
        <taxon>Drosophila</taxon>
        <taxon>Sophophora</taxon>
    </lineage>
</organism>
<dbReference type="InterPro" id="IPR019734">
    <property type="entry name" value="TPR_rpt"/>
</dbReference>
<evidence type="ECO:0000256" key="5">
    <source>
        <dbReference type="ARBA" id="ARBA00037926"/>
    </source>
</evidence>
<comment type="catalytic activity">
    <reaction evidence="11">
        <text>serotonin + octadecanoyl-CoA = N-octadecanoyl-serotonin + CoA + H(+)</text>
        <dbReference type="Rhea" id="RHEA:51400"/>
        <dbReference type="ChEBI" id="CHEBI:15378"/>
        <dbReference type="ChEBI" id="CHEBI:57287"/>
        <dbReference type="ChEBI" id="CHEBI:57394"/>
        <dbReference type="ChEBI" id="CHEBI:134065"/>
        <dbReference type="ChEBI" id="CHEBI:350546"/>
    </reaction>
    <physiologicalReaction direction="left-to-right" evidence="11">
        <dbReference type="Rhea" id="RHEA:51401"/>
    </physiologicalReaction>
</comment>
<dbReference type="GO" id="GO:0004059">
    <property type="term" value="F:aralkylamine N-acetyltransferase activity"/>
    <property type="evidence" value="ECO:0007669"/>
    <property type="project" value="UniProtKB-EC"/>
</dbReference>
<comment type="pathway">
    <text evidence="5">Aromatic compound metabolism; melatonin biosynthesis; melatonin from serotonin: step 1/2.</text>
</comment>
<evidence type="ECO:0000256" key="3">
    <source>
        <dbReference type="ARBA" id="ARBA00022803"/>
    </source>
</evidence>
<comment type="caution">
    <text evidence="21">The sequence shown here is derived from an EMBL/GenBank/DDBJ whole genome shotgun (WGS) entry which is preliminary data.</text>
</comment>
<dbReference type="InterPro" id="IPR011990">
    <property type="entry name" value="TPR-like_helical_dom_sf"/>
</dbReference>
<evidence type="ECO:0000256" key="15">
    <source>
        <dbReference type="ARBA" id="ARBA00052178"/>
    </source>
</evidence>
<dbReference type="Proteomes" id="UP001059596">
    <property type="component" value="Unassembled WGS sequence"/>
</dbReference>
<evidence type="ECO:0000259" key="20">
    <source>
        <dbReference type="Pfam" id="PF13877"/>
    </source>
</evidence>
<dbReference type="PANTHER" id="PTHR46423">
    <property type="entry name" value="RNA POLYMERASE II-ASSOCIATED PROTEIN 3"/>
    <property type="match status" value="1"/>
</dbReference>
<evidence type="ECO:0000256" key="4">
    <source>
        <dbReference type="ARBA" id="ARBA00023315"/>
    </source>
</evidence>
<evidence type="ECO:0000256" key="11">
    <source>
        <dbReference type="ARBA" id="ARBA00050849"/>
    </source>
</evidence>
<evidence type="ECO:0000313" key="21">
    <source>
        <dbReference type="EMBL" id="KAI8039627.1"/>
    </source>
</evidence>
<comment type="similarity">
    <text evidence="7">Belongs to the RPAP3 family.</text>
</comment>
<evidence type="ECO:0000256" key="17">
    <source>
        <dbReference type="ARBA" id="ARBA00052491"/>
    </source>
</evidence>
<accession>A0A9P9YMI0</accession>
<dbReference type="GO" id="GO:0101031">
    <property type="term" value="C:protein folding chaperone complex"/>
    <property type="evidence" value="ECO:0007669"/>
    <property type="project" value="TreeGrafter"/>
</dbReference>
<comment type="catalytic activity">
    <reaction evidence="17">
        <text>serotonin + acetyl-CoA = N-acetylserotonin + CoA + H(+)</text>
        <dbReference type="Rhea" id="RHEA:25217"/>
        <dbReference type="ChEBI" id="CHEBI:15378"/>
        <dbReference type="ChEBI" id="CHEBI:17697"/>
        <dbReference type="ChEBI" id="CHEBI:57287"/>
        <dbReference type="ChEBI" id="CHEBI:57288"/>
        <dbReference type="ChEBI" id="CHEBI:350546"/>
        <dbReference type="EC" id="2.3.1.87"/>
    </reaction>
    <physiologicalReaction direction="left-to-right" evidence="17">
        <dbReference type="Rhea" id="RHEA:25218"/>
    </physiologicalReaction>
</comment>
<evidence type="ECO:0000256" key="19">
    <source>
        <dbReference type="SAM" id="MobiDB-lite"/>
    </source>
</evidence>
<gene>
    <name evidence="21" type="ORF">M5D96_007047</name>
</gene>
<proteinExistence type="inferred from homology"/>
<evidence type="ECO:0000313" key="22">
    <source>
        <dbReference type="Proteomes" id="UP001059596"/>
    </source>
</evidence>
<comment type="similarity">
    <text evidence="6">Belongs to the acetyltransferase family. AANAT subfamily.</text>
</comment>
<dbReference type="CDD" id="cd04301">
    <property type="entry name" value="NAT_SF"/>
    <property type="match status" value="1"/>
</dbReference>
<keyword evidence="2" id="KW-0677">Repeat</keyword>
<dbReference type="SUPFAM" id="SSF55729">
    <property type="entry name" value="Acyl-CoA N-acyltransferases (Nat)"/>
    <property type="match status" value="1"/>
</dbReference>
<evidence type="ECO:0000256" key="9">
    <source>
        <dbReference type="ARBA" id="ARBA00040133"/>
    </source>
</evidence>
<dbReference type="AlphaFoldDB" id="A0A9P9YMI0"/>
<comment type="catalytic activity">
    <reaction evidence="16">
        <text>dopamine + hexadecanoyl-CoA = N-hexadecanoyl-dopamine + CoA + H(+)</text>
        <dbReference type="Rhea" id="RHEA:51376"/>
        <dbReference type="ChEBI" id="CHEBI:15378"/>
        <dbReference type="ChEBI" id="CHEBI:57287"/>
        <dbReference type="ChEBI" id="CHEBI:57379"/>
        <dbReference type="ChEBI" id="CHEBI:59905"/>
        <dbReference type="ChEBI" id="CHEBI:134058"/>
    </reaction>
    <physiologicalReaction direction="left-to-right" evidence="16">
        <dbReference type="Rhea" id="RHEA:51377"/>
    </physiologicalReaction>
</comment>
<reference evidence="21" key="1">
    <citation type="journal article" date="2023" name="Genome Biol. Evol.">
        <title>Long-read-based Genome Assembly of Drosophila gunungcola Reveals Fewer Chemosensory Genes in Flower-breeding Species.</title>
        <authorList>
            <person name="Negi A."/>
            <person name="Liao B.Y."/>
            <person name="Yeh S.D."/>
        </authorList>
    </citation>
    <scope>NUCLEOTIDE SEQUENCE</scope>
    <source>
        <strain evidence="21">Sukarami</strain>
    </source>
</reference>
<comment type="catalytic activity">
    <reaction evidence="15">
        <text>serotonin + hexadecanoyl-CoA = N-hexadecanoyl-serotonin + CoA + H(+)</text>
        <dbReference type="Rhea" id="RHEA:51384"/>
        <dbReference type="ChEBI" id="CHEBI:15378"/>
        <dbReference type="ChEBI" id="CHEBI:57287"/>
        <dbReference type="ChEBI" id="CHEBI:57379"/>
        <dbReference type="ChEBI" id="CHEBI:134059"/>
        <dbReference type="ChEBI" id="CHEBI:350546"/>
    </reaction>
    <physiologicalReaction direction="left-to-right" evidence="15">
        <dbReference type="Rhea" id="RHEA:51385"/>
    </physiologicalReaction>
</comment>
<dbReference type="Gene3D" id="3.40.630.30">
    <property type="match status" value="1"/>
</dbReference>
<evidence type="ECO:0000256" key="2">
    <source>
        <dbReference type="ARBA" id="ARBA00022737"/>
    </source>
</evidence>
<dbReference type="InterPro" id="IPR016181">
    <property type="entry name" value="Acyl_CoA_acyltransferase"/>
</dbReference>
<feature type="region of interest" description="Disordered" evidence="19">
    <location>
        <begin position="530"/>
        <end position="569"/>
    </location>
</feature>
<dbReference type="EC" id="2.3.1.87" evidence="8"/>
<dbReference type="InterPro" id="IPR025986">
    <property type="entry name" value="RPAP3-like_C"/>
</dbReference>
<dbReference type="Gene3D" id="1.25.40.10">
    <property type="entry name" value="Tetratricopeptide repeat domain"/>
    <property type="match status" value="1"/>
</dbReference>
<dbReference type="SUPFAM" id="SSF48452">
    <property type="entry name" value="TPR-like"/>
    <property type="match status" value="1"/>
</dbReference>
<evidence type="ECO:0000256" key="14">
    <source>
        <dbReference type="ARBA" id="ARBA00051823"/>
    </source>
</evidence>
<evidence type="ECO:0000256" key="6">
    <source>
        <dbReference type="ARBA" id="ARBA00038182"/>
    </source>
</evidence>
<dbReference type="Pfam" id="PF13877">
    <property type="entry name" value="RPAP3_C"/>
    <property type="match status" value="1"/>
</dbReference>
<feature type="compositionally biased region" description="Basic and acidic residues" evidence="19">
    <location>
        <begin position="594"/>
        <end position="605"/>
    </location>
</feature>
<comment type="catalytic activity">
    <reaction evidence="10">
        <text>dopamine + (9Z)-octadecenoyl-CoA = N-(9Z-octadecanoyl)-dopamine + CoA + H(+)</text>
        <dbReference type="Rhea" id="RHEA:51380"/>
        <dbReference type="ChEBI" id="CHEBI:15378"/>
        <dbReference type="ChEBI" id="CHEBI:31883"/>
        <dbReference type="ChEBI" id="CHEBI:57287"/>
        <dbReference type="ChEBI" id="CHEBI:57387"/>
        <dbReference type="ChEBI" id="CHEBI:59905"/>
    </reaction>
    <physiologicalReaction direction="left-to-right" evidence="10">
        <dbReference type="Rhea" id="RHEA:51381"/>
    </physiologicalReaction>
</comment>
<evidence type="ECO:0000256" key="1">
    <source>
        <dbReference type="ARBA" id="ARBA00022679"/>
    </source>
</evidence>
<keyword evidence="1" id="KW-0808">Transferase</keyword>
<evidence type="ECO:0000256" key="16">
    <source>
        <dbReference type="ARBA" id="ARBA00052335"/>
    </source>
</evidence>